<protein>
    <recommendedName>
        <fullName evidence="4">CAP-Gly domain-containing protein</fullName>
    </recommendedName>
</protein>
<evidence type="ECO:0000313" key="5">
    <source>
        <dbReference type="EMBL" id="KAK3203768.1"/>
    </source>
</evidence>
<evidence type="ECO:0000259" key="4">
    <source>
        <dbReference type="PROSITE" id="PS50245"/>
    </source>
</evidence>
<dbReference type="EMBL" id="WVTA01000010">
    <property type="protein sequence ID" value="KAK3203768.1"/>
    <property type="molecule type" value="Genomic_DNA"/>
</dbReference>
<feature type="region of interest" description="Disordered" evidence="3">
    <location>
        <begin position="564"/>
        <end position="583"/>
    </location>
</feature>
<organism evidence="5 6">
    <name type="scientific">Pseudopithomyces chartarum</name>
    <dbReference type="NCBI Taxonomy" id="1892770"/>
    <lineage>
        <taxon>Eukaryota</taxon>
        <taxon>Fungi</taxon>
        <taxon>Dikarya</taxon>
        <taxon>Ascomycota</taxon>
        <taxon>Pezizomycotina</taxon>
        <taxon>Dothideomycetes</taxon>
        <taxon>Pleosporomycetidae</taxon>
        <taxon>Pleosporales</taxon>
        <taxon>Massarineae</taxon>
        <taxon>Didymosphaeriaceae</taxon>
        <taxon>Pseudopithomyces</taxon>
    </lineage>
</organism>
<dbReference type="InterPro" id="IPR032675">
    <property type="entry name" value="LRR_dom_sf"/>
</dbReference>
<evidence type="ECO:0000256" key="2">
    <source>
        <dbReference type="ARBA" id="ARBA00022737"/>
    </source>
</evidence>
<comment type="caution">
    <text evidence="5">The sequence shown here is derived from an EMBL/GenBank/DDBJ whole genome shotgun (WGS) entry which is preliminary data.</text>
</comment>
<dbReference type="InterPro" id="IPR050836">
    <property type="entry name" value="SDS22/Internalin_LRR"/>
</dbReference>
<dbReference type="PROSITE" id="PS51450">
    <property type="entry name" value="LRR"/>
    <property type="match status" value="3"/>
</dbReference>
<dbReference type="PROSITE" id="PS50245">
    <property type="entry name" value="CAP_GLY_2"/>
    <property type="match status" value="1"/>
</dbReference>
<keyword evidence="6" id="KW-1185">Reference proteome</keyword>
<evidence type="ECO:0000256" key="3">
    <source>
        <dbReference type="SAM" id="MobiDB-lite"/>
    </source>
</evidence>
<dbReference type="PANTHER" id="PTHR46652:SF3">
    <property type="entry name" value="LEUCINE-RICH REPEAT-CONTAINING PROTEIN 9"/>
    <property type="match status" value="1"/>
</dbReference>
<gene>
    <name evidence="5" type="ORF">GRF29_106g567481</name>
</gene>
<feature type="compositionally biased region" description="Acidic residues" evidence="3">
    <location>
        <begin position="564"/>
        <end position="577"/>
    </location>
</feature>
<keyword evidence="1" id="KW-0433">Leucine-rich repeat</keyword>
<dbReference type="InterPro" id="IPR001611">
    <property type="entry name" value="Leu-rich_rpt"/>
</dbReference>
<dbReference type="InterPro" id="IPR036859">
    <property type="entry name" value="CAP-Gly_dom_sf"/>
</dbReference>
<dbReference type="SUPFAM" id="SSF52047">
    <property type="entry name" value="RNI-like"/>
    <property type="match status" value="1"/>
</dbReference>
<feature type="domain" description="CAP-Gly" evidence="4">
    <location>
        <begin position="24"/>
        <end position="70"/>
    </location>
</feature>
<sequence length="616" mass="69079">MATEFYIGKRLSYDGRLCTVRYWGEVKGTKGEWLGVEWDDPIRGKHSGEHGGIKYFECLNKGATSGSFVRPARKPDPIRSFSEALKAKYASDPVQDPTVHIVFATKPGDNALKRDPLARINQPIRISGKEVEEVGFDKIRKQLAQLSELKIVILDGLCMERSVARLKEGEDGWPEGLTDVKEACPKAVELDLSRNLFEEWREVASICEQLEKLKSLRVEYEITVSDLIVQQMLTFNSGTRFRDITTTDAERPRCLRAFANITELKLEENLLPWEDITRLTHLFPALASFSASSNLYTTLSSHSLNPTLTSLILEDNLITSISSLQSLTTLPNLRRLILKQNKISTISSSPSNEPLVFSPSLTELDLTYNEISTWSFIDALPVIFPGLTSLRISHNPLYAHLQAPDGRSLTPEDGYMLTIARLGCLRTLNYSPITDKERLNAESYYLSLIAKELTFAPEKDQPAILASHPRYKWLCEEYGEPVVKRTDGAVNPNSLAARLVKLKVYQMGAEKSVELEVPGRCTAYTLIGMVGRDFGIKPTGCKLFWETGDWVPAPRDVAMEEYSDYDSEGEESVDVEGEGERPTANSVMREVEIVPGTRSIGTWIEGMEATIRVELR</sequence>
<evidence type="ECO:0000256" key="1">
    <source>
        <dbReference type="ARBA" id="ARBA00022614"/>
    </source>
</evidence>
<evidence type="ECO:0000313" key="6">
    <source>
        <dbReference type="Proteomes" id="UP001280581"/>
    </source>
</evidence>
<dbReference type="Gene3D" id="2.30.30.190">
    <property type="entry name" value="CAP Gly-rich-like domain"/>
    <property type="match status" value="1"/>
</dbReference>
<dbReference type="Pfam" id="PF01302">
    <property type="entry name" value="CAP_GLY"/>
    <property type="match status" value="1"/>
</dbReference>
<dbReference type="Gene3D" id="3.80.10.10">
    <property type="entry name" value="Ribonuclease Inhibitor"/>
    <property type="match status" value="2"/>
</dbReference>
<dbReference type="SMART" id="SM01052">
    <property type="entry name" value="CAP_GLY"/>
    <property type="match status" value="1"/>
</dbReference>
<dbReference type="InterPro" id="IPR000938">
    <property type="entry name" value="CAP-Gly_domain"/>
</dbReference>
<name>A0AAN6RH09_9PLEO</name>
<dbReference type="Proteomes" id="UP001280581">
    <property type="component" value="Unassembled WGS sequence"/>
</dbReference>
<dbReference type="AlphaFoldDB" id="A0AAN6RH09"/>
<dbReference type="SUPFAM" id="SSF74924">
    <property type="entry name" value="Cap-Gly domain"/>
    <property type="match status" value="1"/>
</dbReference>
<keyword evidence="2" id="KW-0677">Repeat</keyword>
<proteinExistence type="predicted"/>
<accession>A0AAN6RH09</accession>
<reference evidence="5 6" key="1">
    <citation type="submission" date="2021-02" db="EMBL/GenBank/DDBJ databases">
        <title>Genome assembly of Pseudopithomyces chartarum.</title>
        <authorList>
            <person name="Jauregui R."/>
            <person name="Singh J."/>
            <person name="Voisey C."/>
        </authorList>
    </citation>
    <scope>NUCLEOTIDE SEQUENCE [LARGE SCALE GENOMIC DNA]</scope>
    <source>
        <strain evidence="5 6">AGR01</strain>
    </source>
</reference>
<dbReference type="PANTHER" id="PTHR46652">
    <property type="entry name" value="LEUCINE-RICH REPEAT AND IQ DOMAIN-CONTAINING PROTEIN 1-RELATED"/>
    <property type="match status" value="1"/>
</dbReference>